<dbReference type="PRINTS" id="PR00598">
    <property type="entry name" value="HTHMARR"/>
</dbReference>
<organism evidence="2 3">
    <name type="scientific">Nannocystis pusilla</name>
    <dbReference type="NCBI Taxonomy" id="889268"/>
    <lineage>
        <taxon>Bacteria</taxon>
        <taxon>Pseudomonadati</taxon>
        <taxon>Myxococcota</taxon>
        <taxon>Polyangia</taxon>
        <taxon>Nannocystales</taxon>
        <taxon>Nannocystaceae</taxon>
        <taxon>Nannocystis</taxon>
    </lineage>
</organism>
<dbReference type="RefSeq" id="WP_267766729.1">
    <property type="nucleotide sequence ID" value="NZ_JAPNKE010000002.1"/>
</dbReference>
<dbReference type="EMBL" id="JAPNKE010000002">
    <property type="protein sequence ID" value="MCY1005104.1"/>
    <property type="molecule type" value="Genomic_DNA"/>
</dbReference>
<dbReference type="Pfam" id="PF12802">
    <property type="entry name" value="MarR_2"/>
    <property type="match status" value="1"/>
</dbReference>
<dbReference type="PANTHER" id="PTHR33164">
    <property type="entry name" value="TRANSCRIPTIONAL REGULATOR, MARR FAMILY"/>
    <property type="match status" value="1"/>
</dbReference>
<keyword evidence="3" id="KW-1185">Reference proteome</keyword>
<comment type="caution">
    <text evidence="2">The sequence shown here is derived from an EMBL/GenBank/DDBJ whole genome shotgun (WGS) entry which is preliminary data.</text>
</comment>
<dbReference type="InterPro" id="IPR000835">
    <property type="entry name" value="HTH_MarR-typ"/>
</dbReference>
<evidence type="ECO:0000259" key="1">
    <source>
        <dbReference type="PROSITE" id="PS50995"/>
    </source>
</evidence>
<name>A0A9X3EJ58_9BACT</name>
<dbReference type="SUPFAM" id="SSF46785">
    <property type="entry name" value="Winged helix' DNA-binding domain"/>
    <property type="match status" value="1"/>
</dbReference>
<reference evidence="2" key="1">
    <citation type="submission" date="2022-11" db="EMBL/GenBank/DDBJ databases">
        <title>Minimal conservation of predation-associated metabolite biosynthetic gene clusters underscores biosynthetic potential of Myxococcota including descriptions for ten novel species: Archangium lansinium sp. nov., Myxococcus landrumus sp. nov., Nannocystis bai.</title>
        <authorList>
            <person name="Ahearne A."/>
            <person name="Stevens C."/>
            <person name="Phillips K."/>
        </authorList>
    </citation>
    <scope>NUCLEOTIDE SEQUENCE</scope>
    <source>
        <strain evidence="2">Na p29</strain>
    </source>
</reference>
<dbReference type="InterPro" id="IPR036388">
    <property type="entry name" value="WH-like_DNA-bd_sf"/>
</dbReference>
<dbReference type="PROSITE" id="PS50995">
    <property type="entry name" value="HTH_MARR_2"/>
    <property type="match status" value="1"/>
</dbReference>
<evidence type="ECO:0000313" key="2">
    <source>
        <dbReference type="EMBL" id="MCY1005104.1"/>
    </source>
</evidence>
<evidence type="ECO:0000313" key="3">
    <source>
        <dbReference type="Proteomes" id="UP001150924"/>
    </source>
</evidence>
<dbReference type="Gene3D" id="1.10.10.10">
    <property type="entry name" value="Winged helix-like DNA-binding domain superfamily/Winged helix DNA-binding domain"/>
    <property type="match status" value="1"/>
</dbReference>
<accession>A0A9X3EJ58</accession>
<feature type="domain" description="HTH marR-type" evidence="1">
    <location>
        <begin position="15"/>
        <end position="150"/>
    </location>
</feature>
<gene>
    <name evidence="2" type="ORF">OV079_05870</name>
</gene>
<dbReference type="Proteomes" id="UP001150924">
    <property type="component" value="Unassembled WGS sequence"/>
</dbReference>
<sequence length="162" mass="17676">MAKQTMSRSPDDPVNARLGEVLEAFMNRVAHPRGRALAFLTQSSVTVDQAILMHHALTRPGSTPTSLAATMNLSLPSISQMLERLARLGMLRRIEDPADRRRKTIAVTPKARRFLRELQAVRSQEFSAGAAALSPAAQQRLVAALERALTELDADPSGGEPR</sequence>
<dbReference type="GO" id="GO:0003700">
    <property type="term" value="F:DNA-binding transcription factor activity"/>
    <property type="evidence" value="ECO:0007669"/>
    <property type="project" value="InterPro"/>
</dbReference>
<proteinExistence type="predicted"/>
<dbReference type="GO" id="GO:0006950">
    <property type="term" value="P:response to stress"/>
    <property type="evidence" value="ECO:0007669"/>
    <property type="project" value="TreeGrafter"/>
</dbReference>
<dbReference type="InterPro" id="IPR039422">
    <property type="entry name" value="MarR/SlyA-like"/>
</dbReference>
<dbReference type="SMART" id="SM00347">
    <property type="entry name" value="HTH_MARR"/>
    <property type="match status" value="1"/>
</dbReference>
<dbReference type="InterPro" id="IPR036390">
    <property type="entry name" value="WH_DNA-bd_sf"/>
</dbReference>
<dbReference type="PANTHER" id="PTHR33164:SF43">
    <property type="entry name" value="HTH-TYPE TRANSCRIPTIONAL REPRESSOR YETL"/>
    <property type="match status" value="1"/>
</dbReference>
<dbReference type="AlphaFoldDB" id="A0A9X3EJ58"/>
<protein>
    <submittedName>
        <fullName evidence="2">MarR family winged helix-turn-helix transcriptional regulator</fullName>
    </submittedName>
</protein>